<dbReference type="Gene3D" id="3.10.620.30">
    <property type="match status" value="1"/>
</dbReference>
<dbReference type="InterPro" id="IPR024618">
    <property type="entry name" value="DUF3857"/>
</dbReference>
<dbReference type="Gene3D" id="2.60.40.3140">
    <property type="match status" value="1"/>
</dbReference>
<dbReference type="InterPro" id="IPR038765">
    <property type="entry name" value="Papain-like_cys_pep_sf"/>
</dbReference>
<organism evidence="3 4">
    <name type="scientific">Flavobacterium caeni</name>
    <dbReference type="NCBI Taxonomy" id="490189"/>
    <lineage>
        <taxon>Bacteria</taxon>
        <taxon>Pseudomonadati</taxon>
        <taxon>Bacteroidota</taxon>
        <taxon>Flavobacteriia</taxon>
        <taxon>Flavobacteriales</taxon>
        <taxon>Flavobacteriaceae</taxon>
        <taxon>Flavobacterium</taxon>
    </lineage>
</organism>
<feature type="chain" id="PRO_5011700636" description="DUF3857 domain-containing protein" evidence="1">
    <location>
        <begin position="22"/>
        <end position="634"/>
    </location>
</feature>
<evidence type="ECO:0000313" key="4">
    <source>
        <dbReference type="Proteomes" id="UP000199354"/>
    </source>
</evidence>
<evidence type="ECO:0000259" key="2">
    <source>
        <dbReference type="Pfam" id="PF12969"/>
    </source>
</evidence>
<feature type="domain" description="DUF3857" evidence="2">
    <location>
        <begin position="54"/>
        <end position="211"/>
    </location>
</feature>
<dbReference type="Proteomes" id="UP000199354">
    <property type="component" value="Unassembled WGS sequence"/>
</dbReference>
<reference evidence="3 4" key="1">
    <citation type="submission" date="2016-10" db="EMBL/GenBank/DDBJ databases">
        <authorList>
            <person name="de Groot N.N."/>
        </authorList>
    </citation>
    <scope>NUCLEOTIDE SEQUENCE [LARGE SCALE GENOMIC DNA]</scope>
    <source>
        <strain evidence="3 4">CGMCC 1.7031</strain>
    </source>
</reference>
<dbReference type="STRING" id="490189.SAMN02927903_02891"/>
<dbReference type="RefSeq" id="WP_091145694.1">
    <property type="nucleotide sequence ID" value="NZ_FMVF01000016.1"/>
</dbReference>
<keyword evidence="1" id="KW-0732">Signal</keyword>
<dbReference type="EMBL" id="FMVF01000016">
    <property type="protein sequence ID" value="SCY91546.1"/>
    <property type="molecule type" value="Genomic_DNA"/>
</dbReference>
<dbReference type="Pfam" id="PF12969">
    <property type="entry name" value="DUF3857"/>
    <property type="match status" value="1"/>
</dbReference>
<keyword evidence="4" id="KW-1185">Reference proteome</keyword>
<name>A0A1G5JT84_9FLAO</name>
<dbReference type="SUPFAM" id="SSF54001">
    <property type="entry name" value="Cysteine proteinases"/>
    <property type="match status" value="1"/>
</dbReference>
<gene>
    <name evidence="3" type="ORF">SAMN02927903_02891</name>
</gene>
<protein>
    <recommendedName>
        <fullName evidence="2">DUF3857 domain-containing protein</fullName>
    </recommendedName>
</protein>
<dbReference type="OrthoDB" id="8595007at2"/>
<evidence type="ECO:0000256" key="1">
    <source>
        <dbReference type="SAM" id="SignalP"/>
    </source>
</evidence>
<dbReference type="Gene3D" id="2.60.120.1130">
    <property type="match status" value="1"/>
</dbReference>
<accession>A0A1G5JT84</accession>
<dbReference type="AlphaFoldDB" id="A0A1G5JT84"/>
<feature type="signal peptide" evidence="1">
    <location>
        <begin position="1"/>
        <end position="21"/>
    </location>
</feature>
<evidence type="ECO:0000313" key="3">
    <source>
        <dbReference type="EMBL" id="SCY91546.1"/>
    </source>
</evidence>
<sequence length="634" mass="72353">MKSLFWVFFCLLALPVCGQKADYSILSLPDSLKQNANAVVRLERLDVDIASQRSMTVKQRRVVTVFNEHGFSSVEAIESYDKRTTIKNIEATVFDAFGKELKRFKRKDFRDQTAADGSTFVSDGRILYLEYTPTEYPITIVYDCEISSSNTAFLPEWQPVKHYYLGIEKSVLSVTFPSDLGFKKKELHFSRFPIVRGAASATHISYEVSNIVPYKYEELSPAASDFFPRLMMGLDYFQLEGVDGNAKSWKEFGKWFSEKILSGTDEIPDETKLKIRQLVGDEKDPIKKARIVYDFVQQKSRYVSIQEGIGGWRPMLAKDVDRLGYGDCKALSNYTKALLEAVDVPAYYTRIFGSPKGMNRVDPDFVGMQFNHVILAIPDGSNYRWMECTSQSDPFDFQAGFTDDRYALVLKPDGGEMIKTKFYDDKGNSQFSKGHYGISENGLMAGQIRIVSEGAQYSKYHIAERPANEKEAHYKEYWSNIGNLKIVQSAFANDKQKVAFTETLDLQAENYGSLSGGRMMFAVNAFNQTGSVKRIRNRKFPFEMARGSYDVDEISVELPEGFAIEALPQDFKLSGKYGDYETQLVQSDERHLVYKRTLLIKKGLYPSNEYEDFRQFMDQVSRNDNAKIVLIKKP</sequence>
<proteinExistence type="predicted"/>